<dbReference type="KEGG" id="lft:FG051_04400"/>
<evidence type="ECO:0000313" key="2">
    <source>
        <dbReference type="Proteomes" id="UP000310673"/>
    </source>
</evidence>
<dbReference type="Proteomes" id="UP000310673">
    <property type="component" value="Chromosome"/>
</dbReference>
<dbReference type="RefSeq" id="WP_149029823.1">
    <property type="nucleotide sequence ID" value="NZ_CP040736.1"/>
</dbReference>
<gene>
    <name evidence="1" type="ORF">FG051_04400</name>
</gene>
<dbReference type="STRING" id="1423818.FC88_GL001573"/>
<reference evidence="1 2" key="1">
    <citation type="submission" date="2019-05" db="EMBL/GenBank/DDBJ databases">
        <title>Genome Sequence of Lactobacillus futsaii Y97, a Potential Probiotic Strain Isolated from the Futsai of Taiwan.</title>
        <authorList>
            <person name="Du X."/>
        </authorList>
    </citation>
    <scope>NUCLEOTIDE SEQUENCE [LARGE SCALE GENOMIC DNA]</scope>
    <source>
        <strain evidence="1 2">Y97</strain>
    </source>
</reference>
<name>A0A5B7T1J6_9LACO</name>
<proteinExistence type="predicted"/>
<dbReference type="AlphaFoldDB" id="A0A5B7T1J6"/>
<sequence>MGKIMYNGQEFGGATKLEPGTILYTSKTPEKGLESVHLLSTTKNWSNINGINVKIHDGRNFKIIYADLNITGDDFKSLDTEKEYAMDDQTIVTVSRSIVDGEYRLNISADNYIYTFKIGAL</sequence>
<protein>
    <submittedName>
        <fullName evidence="1">Uncharacterized protein</fullName>
    </submittedName>
</protein>
<accession>A0A5B7T1J6</accession>
<dbReference type="EMBL" id="CP040736">
    <property type="protein sequence ID" value="QCX24384.1"/>
    <property type="molecule type" value="Genomic_DNA"/>
</dbReference>
<organism evidence="1 2">
    <name type="scientific">Companilactobacillus futsaii</name>
    <dbReference type="NCBI Taxonomy" id="938155"/>
    <lineage>
        <taxon>Bacteria</taxon>
        <taxon>Bacillati</taxon>
        <taxon>Bacillota</taxon>
        <taxon>Bacilli</taxon>
        <taxon>Lactobacillales</taxon>
        <taxon>Lactobacillaceae</taxon>
        <taxon>Companilactobacillus</taxon>
    </lineage>
</organism>
<evidence type="ECO:0000313" key="1">
    <source>
        <dbReference type="EMBL" id="QCX24384.1"/>
    </source>
</evidence>